<gene>
    <name evidence="12" type="ORF">CH333_07180</name>
</gene>
<evidence type="ECO:0000256" key="8">
    <source>
        <dbReference type="ARBA" id="ARBA00022989"/>
    </source>
</evidence>
<name>A0A235BRG0_UNCW3</name>
<organism evidence="12 13">
    <name type="scientific">candidate division WOR-3 bacterium JGI_Cruoil_03_44_89</name>
    <dbReference type="NCBI Taxonomy" id="1973748"/>
    <lineage>
        <taxon>Bacteria</taxon>
        <taxon>Bacteria division WOR-3</taxon>
    </lineage>
</organism>
<dbReference type="GO" id="GO:0031992">
    <property type="term" value="F:energy transducer activity"/>
    <property type="evidence" value="ECO:0007669"/>
    <property type="project" value="InterPro"/>
</dbReference>
<evidence type="ECO:0000256" key="9">
    <source>
        <dbReference type="ARBA" id="ARBA00023136"/>
    </source>
</evidence>
<sequence>MKKSVDIKEKAGEYLQIGWVFALAIAIVGVLFIPECAPNPYTPKVEAGVITIELPPEMRQLAEPPPPPKPKMPVEAETAEEVEQTTIERTDFTGFEKAPPPPPTETPDFVPYDTPPEPIYITKPKYPEIGRKAGVEGVVYLKLLLDTTGYVIDVKIVKSLNLAFDESAAKAARTWRFSPAKQRDRPVRVWLGYPVRFTLKD</sequence>
<proteinExistence type="inferred from homology"/>
<evidence type="ECO:0000256" key="5">
    <source>
        <dbReference type="ARBA" id="ARBA00022519"/>
    </source>
</evidence>
<dbReference type="PROSITE" id="PS52015">
    <property type="entry name" value="TONB_CTD"/>
    <property type="match status" value="1"/>
</dbReference>
<evidence type="ECO:0000256" key="3">
    <source>
        <dbReference type="ARBA" id="ARBA00022448"/>
    </source>
</evidence>
<comment type="subcellular location">
    <subcellularLocation>
        <location evidence="1">Cell inner membrane</location>
        <topology evidence="1">Single-pass membrane protein</topology>
        <orientation evidence="1">Periplasmic side</orientation>
    </subcellularLocation>
</comment>
<comment type="caution">
    <text evidence="12">The sequence shown here is derived from an EMBL/GenBank/DDBJ whole genome shotgun (WGS) entry which is preliminary data.</text>
</comment>
<keyword evidence="7" id="KW-0653">Protein transport</keyword>
<keyword evidence="5" id="KW-0997">Cell inner membrane</keyword>
<feature type="domain" description="TonB C-terminal" evidence="11">
    <location>
        <begin position="111"/>
        <end position="201"/>
    </location>
</feature>
<dbReference type="InterPro" id="IPR037682">
    <property type="entry name" value="TonB_C"/>
</dbReference>
<keyword evidence="9 10" id="KW-0472">Membrane</keyword>
<accession>A0A235BRG0</accession>
<evidence type="ECO:0000256" key="6">
    <source>
        <dbReference type="ARBA" id="ARBA00022692"/>
    </source>
</evidence>
<keyword evidence="3" id="KW-0813">Transport</keyword>
<dbReference type="GO" id="GO:0030288">
    <property type="term" value="C:outer membrane-bounded periplasmic space"/>
    <property type="evidence" value="ECO:0007669"/>
    <property type="project" value="InterPro"/>
</dbReference>
<dbReference type="Pfam" id="PF03544">
    <property type="entry name" value="TonB_C"/>
    <property type="match status" value="1"/>
</dbReference>
<feature type="transmembrane region" description="Helical" evidence="10">
    <location>
        <begin position="12"/>
        <end position="33"/>
    </location>
</feature>
<dbReference type="InterPro" id="IPR006260">
    <property type="entry name" value="TonB/TolA_C"/>
</dbReference>
<protein>
    <recommendedName>
        <fullName evidence="11">TonB C-terminal domain-containing protein</fullName>
    </recommendedName>
</protein>
<evidence type="ECO:0000256" key="7">
    <source>
        <dbReference type="ARBA" id="ARBA00022927"/>
    </source>
</evidence>
<keyword evidence="4" id="KW-1003">Cell membrane</keyword>
<reference evidence="12 13" key="1">
    <citation type="submission" date="2017-07" db="EMBL/GenBank/DDBJ databases">
        <title>Recovery of genomes from metagenomes via a dereplication, aggregation, and scoring strategy.</title>
        <authorList>
            <person name="Sieber C.M."/>
            <person name="Probst A.J."/>
            <person name="Sharrar A."/>
            <person name="Thomas B.C."/>
            <person name="Hess M."/>
            <person name="Tringe S.G."/>
            <person name="Banfield J.F."/>
        </authorList>
    </citation>
    <scope>NUCLEOTIDE SEQUENCE [LARGE SCALE GENOMIC DNA]</scope>
    <source>
        <strain evidence="12">JGI_Cruoil_03_44_89</strain>
    </source>
</reference>
<dbReference type="Proteomes" id="UP000215215">
    <property type="component" value="Unassembled WGS sequence"/>
</dbReference>
<dbReference type="InterPro" id="IPR003538">
    <property type="entry name" value="TonB"/>
</dbReference>
<keyword evidence="8 10" id="KW-1133">Transmembrane helix</keyword>
<evidence type="ECO:0000313" key="13">
    <source>
        <dbReference type="Proteomes" id="UP000215215"/>
    </source>
</evidence>
<keyword evidence="6 10" id="KW-0812">Transmembrane</keyword>
<dbReference type="AlphaFoldDB" id="A0A235BRG0"/>
<dbReference type="InterPro" id="IPR051045">
    <property type="entry name" value="TonB-dependent_transducer"/>
</dbReference>
<evidence type="ECO:0000256" key="10">
    <source>
        <dbReference type="SAM" id="Phobius"/>
    </source>
</evidence>
<dbReference type="GO" id="GO:0015891">
    <property type="term" value="P:siderophore transport"/>
    <property type="evidence" value="ECO:0007669"/>
    <property type="project" value="InterPro"/>
</dbReference>
<dbReference type="Gene3D" id="3.30.1150.10">
    <property type="match status" value="1"/>
</dbReference>
<dbReference type="GO" id="GO:0098797">
    <property type="term" value="C:plasma membrane protein complex"/>
    <property type="evidence" value="ECO:0007669"/>
    <property type="project" value="TreeGrafter"/>
</dbReference>
<dbReference type="PRINTS" id="PR01374">
    <property type="entry name" value="TONBPROTEIN"/>
</dbReference>
<dbReference type="SUPFAM" id="SSF74653">
    <property type="entry name" value="TolA/TonB C-terminal domain"/>
    <property type="match status" value="1"/>
</dbReference>
<evidence type="ECO:0000256" key="1">
    <source>
        <dbReference type="ARBA" id="ARBA00004383"/>
    </source>
</evidence>
<comment type="similarity">
    <text evidence="2">Belongs to the TonB family.</text>
</comment>
<dbReference type="GO" id="GO:0055085">
    <property type="term" value="P:transmembrane transport"/>
    <property type="evidence" value="ECO:0007669"/>
    <property type="project" value="InterPro"/>
</dbReference>
<dbReference type="PANTHER" id="PTHR33446">
    <property type="entry name" value="PROTEIN TONB-RELATED"/>
    <property type="match status" value="1"/>
</dbReference>
<dbReference type="EMBL" id="NOZQ01000157">
    <property type="protein sequence ID" value="OYD14814.1"/>
    <property type="molecule type" value="Genomic_DNA"/>
</dbReference>
<dbReference type="PANTHER" id="PTHR33446:SF2">
    <property type="entry name" value="PROTEIN TONB"/>
    <property type="match status" value="1"/>
</dbReference>
<evidence type="ECO:0000256" key="4">
    <source>
        <dbReference type="ARBA" id="ARBA00022475"/>
    </source>
</evidence>
<evidence type="ECO:0000259" key="11">
    <source>
        <dbReference type="PROSITE" id="PS52015"/>
    </source>
</evidence>
<dbReference type="GO" id="GO:0015031">
    <property type="term" value="P:protein transport"/>
    <property type="evidence" value="ECO:0007669"/>
    <property type="project" value="UniProtKB-KW"/>
</dbReference>
<dbReference type="NCBIfam" id="TIGR01352">
    <property type="entry name" value="tonB_Cterm"/>
    <property type="match status" value="1"/>
</dbReference>
<evidence type="ECO:0000313" key="12">
    <source>
        <dbReference type="EMBL" id="OYD14814.1"/>
    </source>
</evidence>
<evidence type="ECO:0000256" key="2">
    <source>
        <dbReference type="ARBA" id="ARBA00006555"/>
    </source>
</evidence>